<feature type="domain" description="Ionotropic glutamate receptor L-glutamate and glycine-binding" evidence="16">
    <location>
        <begin position="432"/>
        <end position="540"/>
    </location>
</feature>
<keyword evidence="5 14" id="KW-0812">Transmembrane</keyword>
<evidence type="ECO:0000256" key="7">
    <source>
        <dbReference type="ARBA" id="ARBA00023065"/>
    </source>
</evidence>
<dbReference type="InterPro" id="IPR001320">
    <property type="entry name" value="Iontro_rcpt_C"/>
</dbReference>
<evidence type="ECO:0000259" key="15">
    <source>
        <dbReference type="Pfam" id="PF00060"/>
    </source>
</evidence>
<protein>
    <recommendedName>
        <fullName evidence="19">Ionotropic glutamate receptor C-terminal domain-containing protein</fullName>
    </recommendedName>
</protein>
<reference evidence="18" key="1">
    <citation type="submission" date="2020-01" db="EMBL/GenBank/DDBJ databases">
        <title>Draft genome sequence of the Termite Coptotermes fromosanus.</title>
        <authorList>
            <person name="Itakura S."/>
            <person name="Yosikawa Y."/>
            <person name="Umezawa K."/>
        </authorList>
    </citation>
    <scope>NUCLEOTIDE SEQUENCE [LARGE SCALE GENOMIC DNA]</scope>
</reference>
<evidence type="ECO:0000256" key="10">
    <source>
        <dbReference type="ARBA" id="ARBA00023180"/>
    </source>
</evidence>
<dbReference type="GO" id="GO:0050906">
    <property type="term" value="P:detection of stimulus involved in sensory perception"/>
    <property type="evidence" value="ECO:0007669"/>
    <property type="project" value="UniProtKB-ARBA"/>
</dbReference>
<keyword evidence="4" id="KW-1003">Cell membrane</keyword>
<dbReference type="InterPro" id="IPR019594">
    <property type="entry name" value="Glu/Gly-bd"/>
</dbReference>
<dbReference type="PANTHER" id="PTHR42643:SF40">
    <property type="entry name" value="IONOTROPIC RECEPTOR 41A-RELATED"/>
    <property type="match status" value="1"/>
</dbReference>
<dbReference type="Gene3D" id="3.40.190.10">
    <property type="entry name" value="Periplasmic binding protein-like II"/>
    <property type="match status" value="1"/>
</dbReference>
<evidence type="ECO:0000256" key="1">
    <source>
        <dbReference type="ARBA" id="ARBA00004651"/>
    </source>
</evidence>
<feature type="transmembrane region" description="Helical" evidence="14">
    <location>
        <begin position="6"/>
        <end position="26"/>
    </location>
</feature>
<keyword evidence="3" id="KW-0813">Transport</keyword>
<dbReference type="EMBL" id="BLKM01012991">
    <property type="protein sequence ID" value="GFG38452.1"/>
    <property type="molecule type" value="Genomic_DNA"/>
</dbReference>
<evidence type="ECO:0008006" key="19">
    <source>
        <dbReference type="Google" id="ProtNLM"/>
    </source>
</evidence>
<accession>A0A6L2Q4J9</accession>
<evidence type="ECO:0000259" key="16">
    <source>
        <dbReference type="Pfam" id="PF10613"/>
    </source>
</evidence>
<dbReference type="InParanoid" id="A0A6L2Q4J9"/>
<evidence type="ECO:0000256" key="12">
    <source>
        <dbReference type="ARBA" id="ARBA00023303"/>
    </source>
</evidence>
<dbReference type="GO" id="GO:0005886">
    <property type="term" value="C:plasma membrane"/>
    <property type="evidence" value="ECO:0007669"/>
    <property type="project" value="UniProtKB-SubCell"/>
</dbReference>
<proteinExistence type="inferred from homology"/>
<comment type="subcellular location">
    <subcellularLocation>
        <location evidence="1">Cell membrane</location>
        <topology evidence="1">Multi-pass membrane protein</topology>
    </subcellularLocation>
</comment>
<evidence type="ECO:0000256" key="13">
    <source>
        <dbReference type="SAM" id="MobiDB-lite"/>
    </source>
</evidence>
<feature type="transmembrane region" description="Helical" evidence="14">
    <location>
        <begin position="619"/>
        <end position="639"/>
    </location>
</feature>
<dbReference type="Pfam" id="PF00060">
    <property type="entry name" value="Lig_chan"/>
    <property type="match status" value="1"/>
</dbReference>
<name>A0A6L2Q4J9_COPFO</name>
<evidence type="ECO:0000256" key="4">
    <source>
        <dbReference type="ARBA" id="ARBA00022475"/>
    </source>
</evidence>
<gene>
    <name evidence="17" type="ORF">Cfor_02357</name>
</gene>
<organism evidence="17 18">
    <name type="scientific">Coptotermes formosanus</name>
    <name type="common">Formosan subterranean termite</name>
    <dbReference type="NCBI Taxonomy" id="36987"/>
    <lineage>
        <taxon>Eukaryota</taxon>
        <taxon>Metazoa</taxon>
        <taxon>Ecdysozoa</taxon>
        <taxon>Arthropoda</taxon>
        <taxon>Hexapoda</taxon>
        <taxon>Insecta</taxon>
        <taxon>Pterygota</taxon>
        <taxon>Neoptera</taxon>
        <taxon>Polyneoptera</taxon>
        <taxon>Dictyoptera</taxon>
        <taxon>Blattodea</taxon>
        <taxon>Blattoidea</taxon>
        <taxon>Termitoidae</taxon>
        <taxon>Rhinotermitidae</taxon>
        <taxon>Coptotermes</taxon>
    </lineage>
</organism>
<dbReference type="SUPFAM" id="SSF53850">
    <property type="entry name" value="Periplasmic binding protein-like II"/>
    <property type="match status" value="1"/>
</dbReference>
<evidence type="ECO:0000313" key="17">
    <source>
        <dbReference type="EMBL" id="GFG38452.1"/>
    </source>
</evidence>
<evidence type="ECO:0000256" key="2">
    <source>
        <dbReference type="ARBA" id="ARBA00008685"/>
    </source>
</evidence>
<keyword evidence="9" id="KW-0675">Receptor</keyword>
<keyword evidence="11" id="KW-1071">Ligand-gated ion channel</keyword>
<feature type="compositionally biased region" description="Basic and acidic residues" evidence="13">
    <location>
        <begin position="229"/>
        <end position="243"/>
    </location>
</feature>
<dbReference type="Gene3D" id="1.10.287.70">
    <property type="match status" value="1"/>
</dbReference>
<evidence type="ECO:0000256" key="11">
    <source>
        <dbReference type="ARBA" id="ARBA00023286"/>
    </source>
</evidence>
<evidence type="ECO:0000256" key="8">
    <source>
        <dbReference type="ARBA" id="ARBA00023136"/>
    </source>
</evidence>
<feature type="compositionally biased region" description="Polar residues" evidence="13">
    <location>
        <begin position="218"/>
        <end position="228"/>
    </location>
</feature>
<evidence type="ECO:0000256" key="14">
    <source>
        <dbReference type="SAM" id="Phobius"/>
    </source>
</evidence>
<keyword evidence="12" id="KW-0407">Ion channel</keyword>
<dbReference type="InterPro" id="IPR052192">
    <property type="entry name" value="Insect_Ionotropic_Sensory_Rcpt"/>
</dbReference>
<dbReference type="OrthoDB" id="8192635at2759"/>
<feature type="domain" description="Ionotropic glutamate receptor C-terminal" evidence="15">
    <location>
        <begin position="557"/>
        <end position="828"/>
    </location>
</feature>
<keyword evidence="7" id="KW-0406">Ion transport</keyword>
<evidence type="ECO:0000256" key="5">
    <source>
        <dbReference type="ARBA" id="ARBA00022692"/>
    </source>
</evidence>
<dbReference type="FunCoup" id="A0A6L2Q4J9">
    <property type="interactions" value="18"/>
</dbReference>
<keyword evidence="10" id="KW-0325">Glycoprotein</keyword>
<comment type="caution">
    <text evidence="17">The sequence shown here is derived from an EMBL/GenBank/DDBJ whole genome shotgun (WGS) entry which is preliminary data.</text>
</comment>
<dbReference type="Proteomes" id="UP000502823">
    <property type="component" value="Unassembled WGS sequence"/>
</dbReference>
<comment type="similarity">
    <text evidence="2">Belongs to the glutamate-gated ion channel (TC 1.A.10.1) family.</text>
</comment>
<feature type="transmembrane region" description="Helical" evidence="14">
    <location>
        <begin position="549"/>
        <end position="571"/>
    </location>
</feature>
<dbReference type="PANTHER" id="PTHR42643">
    <property type="entry name" value="IONOTROPIC RECEPTOR 20A-RELATED"/>
    <property type="match status" value="1"/>
</dbReference>
<evidence type="ECO:0000313" key="18">
    <source>
        <dbReference type="Proteomes" id="UP000502823"/>
    </source>
</evidence>
<dbReference type="Pfam" id="PF10613">
    <property type="entry name" value="Lig_chan-Glu_bd"/>
    <property type="match status" value="1"/>
</dbReference>
<keyword evidence="6 14" id="KW-1133">Transmembrane helix</keyword>
<dbReference type="AlphaFoldDB" id="A0A6L2Q4J9"/>
<dbReference type="GO" id="GO:0015276">
    <property type="term" value="F:ligand-gated monoatomic ion channel activity"/>
    <property type="evidence" value="ECO:0007669"/>
    <property type="project" value="InterPro"/>
</dbReference>
<evidence type="ECO:0000256" key="6">
    <source>
        <dbReference type="ARBA" id="ARBA00022989"/>
    </source>
</evidence>
<evidence type="ECO:0000256" key="9">
    <source>
        <dbReference type="ARBA" id="ARBA00023170"/>
    </source>
</evidence>
<feature type="region of interest" description="Disordered" evidence="13">
    <location>
        <begin position="211"/>
        <end position="244"/>
    </location>
</feature>
<feature type="transmembrane region" description="Helical" evidence="14">
    <location>
        <begin position="820"/>
        <end position="844"/>
    </location>
</feature>
<feature type="transmembrane region" description="Helical" evidence="14">
    <location>
        <begin position="591"/>
        <end position="607"/>
    </location>
</feature>
<sequence length="855" mass="95731">MSVKTTFIFWIFCAYGMTVVFSVAFTEECDSGMISKLLGPMVHNIASRYFINSQCICVITEGNGIILKYIPKSVSVFHIQIGGIGSAIQGIEDSDTLDSTKLTNGTQNFERLLIEAMNARCEPYIVHVRSIRSVIHSFARTTRRAVTRYCKKFLYLPITLEGEILQLQNIFSMQEMNYMPDFIITRFRNPENTKSNLIQCGHDDSNFKHKRHKRRVSTDFNADTAQTSPRDRQENEKRQEFSKSIKNGVLMQEDEGSNFTTPEEGRCVEESNCAMYEGGCFVEESNCAISEGGCCVEESKCPVSEGGCFVEESNCAISEGGCCVEDSNWAISEGGCCVKESNCSTSEGGRCMEAPDDINIVTNTSINLCKASCLNTINDNMNVIEIVTHKFVGKNPSSEAVLDIWVNDGQHAGFLKCTDLFPDKIRNLEGRVVKVTTLNYVPFVVLIHDEERSLYGGSELLTFMEFAKKLNFTWELVQDEDNLWGAAWSNGSGNGVIGYVAEDKADVGFAALYLWYSTFPWIDYTTVLSRTGVTCLVPKPKMLPSWMSLWLPFSPVMWAAVSVCIIIITVAFHKLAETSNKYLGATTLESYATWINCLLTTLGMFVLQPPPDPQETGHGPVKGFVTAVLVFFLLVSSVYSGGLASVLTVPRYEHPIDTVKELADSRLPWVNVHEVWVWSLLDNDDSASKMLVQHFQVLTEEEMTVLSTQGNTAFSLEKLASNHYSVPVHINETAIQTLRIMKEIMYGGYTVMYIRKSSPYKESFNQLISSLFEAGITQYWEGQTIRRHMSERLQIAIIQSVVVDKQDGPLQLTLDHLQGAFVILALGLSLAIFSFIIEITCSIIKKYHSSFENKF</sequence>
<evidence type="ECO:0000256" key="3">
    <source>
        <dbReference type="ARBA" id="ARBA00022448"/>
    </source>
</evidence>
<keyword evidence="8 14" id="KW-0472">Membrane</keyword>
<keyword evidence="18" id="KW-1185">Reference proteome</keyword>